<dbReference type="NCBIfam" id="TIGR01509">
    <property type="entry name" value="HAD-SF-IA-v3"/>
    <property type="match status" value="1"/>
</dbReference>
<evidence type="ECO:0000256" key="8">
    <source>
        <dbReference type="SAM" id="SignalP"/>
    </source>
</evidence>
<feature type="signal peptide" evidence="8">
    <location>
        <begin position="1"/>
        <end position="22"/>
    </location>
</feature>
<name>A0AAU9M2Q0_9ASTR</name>
<feature type="chain" id="PRO_5043762324" description="riboflavin kinase" evidence="8">
    <location>
        <begin position="23"/>
        <end position="410"/>
    </location>
</feature>
<dbReference type="PANTHER" id="PTHR18901">
    <property type="entry name" value="2-DEOXYGLUCOSE-6-PHOSPHATE PHOSPHATASE 2"/>
    <property type="match status" value="1"/>
</dbReference>
<keyword evidence="7" id="KW-0067">ATP-binding</keyword>
<accession>A0AAU9M2Q0</accession>
<keyword evidence="6" id="KW-0547">Nucleotide-binding</keyword>
<dbReference type="PRINTS" id="PR00413">
    <property type="entry name" value="HADHALOGNASE"/>
</dbReference>
<dbReference type="InterPro" id="IPR006439">
    <property type="entry name" value="HAD-SF_hydro_IA"/>
</dbReference>
<sequence>MEKAGSICFLSCGSLFVPFALCESFVTSSQIPLYCLNFFVSLQSHLRFLSSHHTIAMNGNRISAVIFDLDGTLLNTEQVTKDLLKEFLARYGKVVDMEKENKRMGMVHHESAIAVVKDYDLPITPQQYTQNIMPMYHEKWPQAKPLPGVNRLIKHLHKHGVPFALASNSIRKNVEVKVSSQKGWKEYFSVILGSDQVKSGKPSPDLFLEAANKMGVDASCCLVIEDSLVGVKAGKAAKMQVVAVPSIQDESDQYSIADHIIHSFLDFQPQLWALPPFDDWVMNALPIEPICFKASYKNGFFQELSVNGASDLPSQAWGVYFGWVEVDSQQRLKIIVSIKWDYTSGSFGKTIEACFMNGSNEQIYDEPMKVTLVGFIRGFDTKKNSSSDTHILDQDKSIAEACLDLAEYHY</sequence>
<reference evidence="10 11" key="1">
    <citation type="submission" date="2022-01" db="EMBL/GenBank/DDBJ databases">
        <authorList>
            <person name="Xiong W."/>
            <person name="Schranz E."/>
        </authorList>
    </citation>
    <scope>NUCLEOTIDE SEQUENCE [LARGE SCALE GENOMIC DNA]</scope>
</reference>
<dbReference type="SFLD" id="SFLDG01135">
    <property type="entry name" value="C1.5.6:_HAD__Beta-PGM__Phospha"/>
    <property type="match status" value="1"/>
</dbReference>
<keyword evidence="4" id="KW-0288">FMN</keyword>
<evidence type="ECO:0000256" key="5">
    <source>
        <dbReference type="ARBA" id="ARBA00022679"/>
    </source>
</evidence>
<evidence type="ECO:0000256" key="3">
    <source>
        <dbReference type="ARBA" id="ARBA00022630"/>
    </source>
</evidence>
<dbReference type="InterPro" id="IPR015865">
    <property type="entry name" value="Riboflavin_kinase_bac/euk"/>
</dbReference>
<dbReference type="SFLD" id="SFLDS00003">
    <property type="entry name" value="Haloacid_Dehalogenase"/>
    <property type="match status" value="1"/>
</dbReference>
<keyword evidence="11" id="KW-1185">Reference proteome</keyword>
<dbReference type="InterPro" id="IPR023465">
    <property type="entry name" value="Riboflavin_kinase_dom_sf"/>
</dbReference>
<protein>
    <recommendedName>
        <fullName evidence="2">riboflavin kinase</fullName>
        <ecNumber evidence="2">2.7.1.26</ecNumber>
    </recommendedName>
</protein>
<dbReference type="InterPro" id="IPR041492">
    <property type="entry name" value="HAD_2"/>
</dbReference>
<dbReference type="SUPFAM" id="SSF56784">
    <property type="entry name" value="HAD-like"/>
    <property type="match status" value="1"/>
</dbReference>
<dbReference type="Gene3D" id="3.40.50.1000">
    <property type="entry name" value="HAD superfamily/HAD-like"/>
    <property type="match status" value="1"/>
</dbReference>
<evidence type="ECO:0000313" key="11">
    <source>
        <dbReference type="Proteomes" id="UP001157418"/>
    </source>
</evidence>
<dbReference type="EMBL" id="CAKMRJ010001042">
    <property type="protein sequence ID" value="CAH1420410.1"/>
    <property type="molecule type" value="Genomic_DNA"/>
</dbReference>
<feature type="domain" description="Riboflavin kinase" evidence="9">
    <location>
        <begin position="315"/>
        <end position="379"/>
    </location>
</feature>
<keyword evidence="5" id="KW-0808">Transferase</keyword>
<evidence type="ECO:0000313" key="10">
    <source>
        <dbReference type="EMBL" id="CAH1420410.1"/>
    </source>
</evidence>
<dbReference type="Pfam" id="PF01687">
    <property type="entry name" value="Flavokinase"/>
    <property type="match status" value="1"/>
</dbReference>
<dbReference type="SUPFAM" id="SSF82114">
    <property type="entry name" value="Riboflavin kinase-like"/>
    <property type="match status" value="1"/>
</dbReference>
<organism evidence="10 11">
    <name type="scientific">Lactuca virosa</name>
    <dbReference type="NCBI Taxonomy" id="75947"/>
    <lineage>
        <taxon>Eukaryota</taxon>
        <taxon>Viridiplantae</taxon>
        <taxon>Streptophyta</taxon>
        <taxon>Embryophyta</taxon>
        <taxon>Tracheophyta</taxon>
        <taxon>Spermatophyta</taxon>
        <taxon>Magnoliopsida</taxon>
        <taxon>eudicotyledons</taxon>
        <taxon>Gunneridae</taxon>
        <taxon>Pentapetalae</taxon>
        <taxon>asterids</taxon>
        <taxon>campanulids</taxon>
        <taxon>Asterales</taxon>
        <taxon>Asteraceae</taxon>
        <taxon>Cichorioideae</taxon>
        <taxon>Cichorieae</taxon>
        <taxon>Lactucinae</taxon>
        <taxon>Lactuca</taxon>
    </lineage>
</organism>
<evidence type="ECO:0000259" key="9">
    <source>
        <dbReference type="Pfam" id="PF01687"/>
    </source>
</evidence>
<dbReference type="GO" id="GO:0009231">
    <property type="term" value="P:riboflavin biosynthetic process"/>
    <property type="evidence" value="ECO:0007669"/>
    <property type="project" value="InterPro"/>
</dbReference>
<dbReference type="InterPro" id="IPR036412">
    <property type="entry name" value="HAD-like_sf"/>
</dbReference>
<dbReference type="PROSITE" id="PS01228">
    <property type="entry name" value="COF_1"/>
    <property type="match status" value="1"/>
</dbReference>
<dbReference type="EC" id="2.7.1.26" evidence="2"/>
<dbReference type="AlphaFoldDB" id="A0AAU9M2Q0"/>
<keyword evidence="8" id="KW-0732">Signal</keyword>
<dbReference type="GO" id="GO:0008531">
    <property type="term" value="F:riboflavin kinase activity"/>
    <property type="evidence" value="ECO:0007669"/>
    <property type="project" value="UniProtKB-EC"/>
</dbReference>
<dbReference type="Proteomes" id="UP001157418">
    <property type="component" value="Unassembled WGS sequence"/>
</dbReference>
<dbReference type="FunFam" id="3.40.50.1000:FF:000119">
    <property type="entry name" value="Bifunctional riboflavin kinase/FMN phosphatase"/>
    <property type="match status" value="1"/>
</dbReference>
<proteinExistence type="predicted"/>
<dbReference type="PANTHER" id="PTHR18901:SF44">
    <property type="entry name" value="OS01G0757900 PROTEIN"/>
    <property type="match status" value="1"/>
</dbReference>
<gene>
    <name evidence="10" type="ORF">LVIROSA_LOCUS7878</name>
</gene>
<dbReference type="Pfam" id="PF13419">
    <property type="entry name" value="HAD_2"/>
    <property type="match status" value="1"/>
</dbReference>
<dbReference type="Gene3D" id="2.40.30.30">
    <property type="entry name" value="Riboflavin kinase-like"/>
    <property type="match status" value="1"/>
</dbReference>
<dbReference type="GO" id="GO:0005524">
    <property type="term" value="F:ATP binding"/>
    <property type="evidence" value="ECO:0007669"/>
    <property type="project" value="UniProtKB-KW"/>
</dbReference>
<keyword evidence="3" id="KW-0285">Flavoprotein</keyword>
<dbReference type="GO" id="GO:0006114">
    <property type="term" value="P:glycerol biosynthetic process"/>
    <property type="evidence" value="ECO:0007669"/>
    <property type="project" value="TreeGrafter"/>
</dbReference>
<evidence type="ECO:0000256" key="4">
    <source>
        <dbReference type="ARBA" id="ARBA00022643"/>
    </source>
</evidence>
<dbReference type="SFLD" id="SFLDG01129">
    <property type="entry name" value="C1.5:_HAD__Beta-PGM__Phosphata"/>
    <property type="match status" value="1"/>
</dbReference>
<evidence type="ECO:0000256" key="1">
    <source>
        <dbReference type="ARBA" id="ARBA00005201"/>
    </source>
</evidence>
<comment type="caution">
    <text evidence="10">The sequence shown here is derived from an EMBL/GenBank/DDBJ whole genome shotgun (WGS) entry which is preliminary data.</text>
</comment>
<evidence type="ECO:0000256" key="7">
    <source>
        <dbReference type="ARBA" id="ARBA00022840"/>
    </source>
</evidence>
<dbReference type="Gene3D" id="1.10.150.240">
    <property type="entry name" value="Putative phosphatase, domain 2"/>
    <property type="match status" value="1"/>
</dbReference>
<dbReference type="FunFam" id="1.10.150.240:FF:000001">
    <property type="entry name" value="Haloacid dehalogenase-like hydrolase domain"/>
    <property type="match status" value="1"/>
</dbReference>
<dbReference type="GO" id="GO:0043136">
    <property type="term" value="F:sn-glycerol 3-phosphatase activity"/>
    <property type="evidence" value="ECO:0007669"/>
    <property type="project" value="TreeGrafter"/>
</dbReference>
<dbReference type="InterPro" id="IPR023214">
    <property type="entry name" value="HAD_sf"/>
</dbReference>
<dbReference type="InterPro" id="IPR023198">
    <property type="entry name" value="PGP-like_dom2"/>
</dbReference>
<comment type="pathway">
    <text evidence="1">Cofactor biosynthesis; FMN biosynthesis; FMN from riboflavin (ATP route): step 1/1.</text>
</comment>
<evidence type="ECO:0000256" key="6">
    <source>
        <dbReference type="ARBA" id="ARBA00022741"/>
    </source>
</evidence>
<evidence type="ECO:0000256" key="2">
    <source>
        <dbReference type="ARBA" id="ARBA00012105"/>
    </source>
</evidence>